<dbReference type="EMBL" id="JAPNTZ010000018">
    <property type="protein sequence ID" value="MCY1144115.1"/>
    <property type="molecule type" value="Genomic_DNA"/>
</dbReference>
<dbReference type="Proteomes" id="UP001151002">
    <property type="component" value="Unassembled WGS sequence"/>
</dbReference>
<proteinExistence type="predicted"/>
<reference evidence="1" key="1">
    <citation type="submission" date="2022-11" db="EMBL/GenBank/DDBJ databases">
        <authorList>
            <person name="Somphong A."/>
            <person name="Phongsopitanun W."/>
        </authorList>
    </citation>
    <scope>NUCLEOTIDE SEQUENCE</scope>
    <source>
        <strain evidence="1">Pm04-4</strain>
    </source>
</reference>
<sequence>MTTLAKVYRVSTRMVLDAWMRTRPQESAPLVEAPDRTGHSRAAIAAWAALNERQRVYLGEIMRDDRMTATEMWMRRLRRLPVPKAAEWRQLPLTLKAAPTRTGYTRLQERLRRRGVHDPGTGGTVHALARRGLVIVTEDVIEHPAVGEVARVLVEITRRGRAAARAGLDEPVQVDHEPHLLSEWLWGVLVRVAAAEPEGLPEDRLAGRALFFLGVGYRQAVGGSPSRGLIESVPVLAAGGTHVEEFRWKLTELGQHHVTAFADLYRQRYPGVDVSGLHNRV</sequence>
<protein>
    <submittedName>
        <fullName evidence="1">Uncharacterized protein</fullName>
    </submittedName>
</protein>
<evidence type="ECO:0000313" key="2">
    <source>
        <dbReference type="Proteomes" id="UP001151002"/>
    </source>
</evidence>
<dbReference type="RefSeq" id="WP_267568669.1">
    <property type="nucleotide sequence ID" value="NZ_JAPNTZ010000018.1"/>
</dbReference>
<gene>
    <name evidence="1" type="ORF">OWR29_39485</name>
</gene>
<organism evidence="1 2">
    <name type="scientific">Paractinoplanes pyxinae</name>
    <dbReference type="NCBI Taxonomy" id="2997416"/>
    <lineage>
        <taxon>Bacteria</taxon>
        <taxon>Bacillati</taxon>
        <taxon>Actinomycetota</taxon>
        <taxon>Actinomycetes</taxon>
        <taxon>Micromonosporales</taxon>
        <taxon>Micromonosporaceae</taxon>
        <taxon>Paractinoplanes</taxon>
    </lineage>
</organism>
<name>A0ABT4BE65_9ACTN</name>
<accession>A0ABT4BE65</accession>
<evidence type="ECO:0000313" key="1">
    <source>
        <dbReference type="EMBL" id="MCY1144115.1"/>
    </source>
</evidence>
<comment type="caution">
    <text evidence="1">The sequence shown here is derived from an EMBL/GenBank/DDBJ whole genome shotgun (WGS) entry which is preliminary data.</text>
</comment>
<keyword evidence="2" id="KW-1185">Reference proteome</keyword>